<dbReference type="EMBL" id="OX458333">
    <property type="protein sequence ID" value="CAI8787424.1"/>
    <property type="molecule type" value="Genomic_DNA"/>
</dbReference>
<sequence>MRLLAESQVKLEMPQTELYETVRRMLKTNSNHTYGRPTRTRGRR</sequence>
<reference evidence="1 2" key="1">
    <citation type="submission" date="2023-03" db="EMBL/GenBank/DDBJ databases">
        <authorList>
            <person name="Pearce D."/>
        </authorList>
    </citation>
    <scope>NUCLEOTIDE SEQUENCE [LARGE SCALE GENOMIC DNA]</scope>
    <source>
        <strain evidence="1">Msz</strain>
    </source>
</reference>
<evidence type="ECO:0000313" key="1">
    <source>
        <dbReference type="EMBL" id="CAI8787424.1"/>
    </source>
</evidence>
<organism evidence="1 2">
    <name type="scientific">Methylocaldum szegediense</name>
    <dbReference type="NCBI Taxonomy" id="73780"/>
    <lineage>
        <taxon>Bacteria</taxon>
        <taxon>Pseudomonadati</taxon>
        <taxon>Pseudomonadota</taxon>
        <taxon>Gammaproteobacteria</taxon>
        <taxon>Methylococcales</taxon>
        <taxon>Methylococcaceae</taxon>
        <taxon>Methylocaldum</taxon>
    </lineage>
</organism>
<protein>
    <submittedName>
        <fullName evidence="1">Uncharacterized protein</fullName>
    </submittedName>
</protein>
<dbReference type="Proteomes" id="UP001162030">
    <property type="component" value="Chromosome"/>
</dbReference>
<name>A0ABN8X011_9GAMM</name>
<accession>A0ABN8X011</accession>
<keyword evidence="2" id="KW-1185">Reference proteome</keyword>
<gene>
    <name evidence="1" type="ORF">MSZNOR_1338</name>
</gene>
<evidence type="ECO:0000313" key="2">
    <source>
        <dbReference type="Proteomes" id="UP001162030"/>
    </source>
</evidence>
<proteinExistence type="predicted"/>